<sequence>MSFPNQSFFDDPQSVQRAQGIDLRASTAITDAQGRVLFRAQTGGMISPQRREIAAGTKLFRFGKQAAGIAGVAAGSWWIERQALDQIIRFGEVWGLSVGMALRTLCLVPPEWSDTSLLIRVATTRNLLAWSGLANSVVIPAGDGGPDVRMPHQNDLAARRVTQLFIPGMTKAGSVQNWLRLEQSYPLDKQASRQGFLYL</sequence>
<protein>
    <submittedName>
        <fullName evidence="1">Uncharacterized protein</fullName>
    </submittedName>
</protein>
<dbReference type="EMBL" id="FNAH01000002">
    <property type="protein sequence ID" value="SDD65814.1"/>
    <property type="molecule type" value="Genomic_DNA"/>
</dbReference>
<accession>A0A1G6WJ59</accession>
<dbReference type="AlphaFoldDB" id="A0A1G6WJ59"/>
<evidence type="ECO:0000313" key="2">
    <source>
        <dbReference type="Proteomes" id="UP000199344"/>
    </source>
</evidence>
<proteinExistence type="predicted"/>
<name>A0A1G6WJ59_9RHOB</name>
<dbReference type="OrthoDB" id="7433078at2"/>
<evidence type="ECO:0000313" key="1">
    <source>
        <dbReference type="EMBL" id="SDD65814.1"/>
    </source>
</evidence>
<reference evidence="1 2" key="1">
    <citation type="submission" date="2016-10" db="EMBL/GenBank/DDBJ databases">
        <authorList>
            <person name="de Groot N.N."/>
        </authorList>
    </citation>
    <scope>NUCLEOTIDE SEQUENCE [LARGE SCALE GENOMIC DNA]</scope>
    <source>
        <strain evidence="1 2">DSM 22220</strain>
    </source>
</reference>
<dbReference type="RefSeq" id="WP_090521250.1">
    <property type="nucleotide sequence ID" value="NZ_FNAH01000002.1"/>
</dbReference>
<gene>
    <name evidence="1" type="ORF">SAMN05421538_102149</name>
</gene>
<keyword evidence="2" id="KW-1185">Reference proteome</keyword>
<organism evidence="1 2">
    <name type="scientific">Paracoccus isoporae</name>
    <dbReference type="NCBI Taxonomy" id="591205"/>
    <lineage>
        <taxon>Bacteria</taxon>
        <taxon>Pseudomonadati</taxon>
        <taxon>Pseudomonadota</taxon>
        <taxon>Alphaproteobacteria</taxon>
        <taxon>Rhodobacterales</taxon>
        <taxon>Paracoccaceae</taxon>
        <taxon>Paracoccus</taxon>
    </lineage>
</organism>
<dbReference type="Proteomes" id="UP000199344">
    <property type="component" value="Unassembled WGS sequence"/>
</dbReference>